<organism evidence="2 3">
    <name type="scientific">Streptomyces clavuligerus</name>
    <dbReference type="NCBI Taxonomy" id="1901"/>
    <lineage>
        <taxon>Bacteria</taxon>
        <taxon>Bacillati</taxon>
        <taxon>Actinomycetota</taxon>
        <taxon>Actinomycetes</taxon>
        <taxon>Kitasatosporales</taxon>
        <taxon>Streptomycetaceae</taxon>
        <taxon>Streptomyces</taxon>
    </lineage>
</organism>
<proteinExistence type="predicted"/>
<reference evidence="2 3" key="1">
    <citation type="journal article" date="2010" name="Genome Biol. Evol.">
        <title>The sequence of a 1.8-mb bacterial linear plasmid reveals a rich evolutionary reservoir of secondary metabolic pathways.</title>
        <authorList>
            <person name="Medema M.H."/>
            <person name="Trefzer A."/>
            <person name="Kovalchuk A."/>
            <person name="van den Berg M."/>
            <person name="Mueller U."/>
            <person name="Heijne W."/>
            <person name="Wu L."/>
            <person name="Alam M.T."/>
            <person name="Ronning C.M."/>
            <person name="Nierman W.C."/>
            <person name="Bovenberg R.A.L."/>
            <person name="Breitling R."/>
            <person name="Takano E."/>
        </authorList>
    </citation>
    <scope>NUCLEOTIDE SEQUENCE [LARGE SCALE GENOMIC DNA]</scope>
    <source>
        <strain evidence="3">ATCC 27064 / DSM 738 / JCM 4710 / NBRC 13307 / NCIMB 12785 / NRRL 3585 / VKM Ac-602</strain>
    </source>
</reference>
<accession>E2PXU2</accession>
<evidence type="ECO:0000313" key="3">
    <source>
        <dbReference type="Proteomes" id="UP000002357"/>
    </source>
</evidence>
<sequence length="162" mass="16877">MPGKPGHVPGKDAPFGAPGVLTEHRHAGTHSLRLDSSRPDTGPHPPQVEVTCMAAATAQRHATRALLRAHLSAASGYRHLTRHCPICHRLLRLAMEPSEAEQGPAHRKHARTVDGAVTGPRGASDGPTANDPGEAPRGGPTDALAALAAHTPGTEDEGPDRE</sequence>
<protein>
    <submittedName>
        <fullName evidence="2">Uncharacterized protein</fullName>
    </submittedName>
</protein>
<name>E2PXU2_STRCL</name>
<feature type="region of interest" description="Disordered" evidence="1">
    <location>
        <begin position="1"/>
        <end position="47"/>
    </location>
</feature>
<dbReference type="Proteomes" id="UP000002357">
    <property type="component" value="Chromosome"/>
</dbReference>
<feature type="region of interest" description="Disordered" evidence="1">
    <location>
        <begin position="98"/>
        <end position="162"/>
    </location>
</feature>
<gene>
    <name evidence="2" type="ORF">SCLAV_3111</name>
</gene>
<evidence type="ECO:0000256" key="1">
    <source>
        <dbReference type="SAM" id="MobiDB-lite"/>
    </source>
</evidence>
<dbReference type="InterPro" id="IPR046241">
    <property type="entry name" value="DUF6274"/>
</dbReference>
<keyword evidence="3" id="KW-1185">Reference proteome</keyword>
<feature type="compositionally biased region" description="Basic and acidic residues" evidence="1">
    <location>
        <begin position="22"/>
        <end position="38"/>
    </location>
</feature>
<dbReference type="Pfam" id="PF19790">
    <property type="entry name" value="DUF6274"/>
    <property type="match status" value="1"/>
</dbReference>
<dbReference type="EMBL" id="CM000913">
    <property type="protein sequence ID" value="EFG08182.1"/>
    <property type="molecule type" value="Genomic_DNA"/>
</dbReference>
<dbReference type="eggNOG" id="ENOG503042G">
    <property type="taxonomic scope" value="Bacteria"/>
</dbReference>
<dbReference type="AlphaFoldDB" id="E2PXU2"/>
<evidence type="ECO:0000313" key="2">
    <source>
        <dbReference type="EMBL" id="EFG08182.1"/>
    </source>
</evidence>